<dbReference type="PANTHER" id="PTHR22950">
    <property type="entry name" value="AMINO ACID TRANSPORTER"/>
    <property type="match status" value="1"/>
</dbReference>
<evidence type="ECO:0000259" key="9">
    <source>
        <dbReference type="Pfam" id="PF01490"/>
    </source>
</evidence>
<keyword evidence="3" id="KW-0813">Transport</keyword>
<evidence type="ECO:0000256" key="3">
    <source>
        <dbReference type="ARBA" id="ARBA00022448"/>
    </source>
</evidence>
<feature type="transmembrane region" description="Helical" evidence="8">
    <location>
        <begin position="123"/>
        <end position="144"/>
    </location>
</feature>
<evidence type="ECO:0000256" key="5">
    <source>
        <dbReference type="ARBA" id="ARBA00022970"/>
    </source>
</evidence>
<keyword evidence="7 8" id="KW-0472">Membrane</keyword>
<keyword evidence="5" id="KW-0029">Amino-acid transport</keyword>
<accession>A0A8H7SMP2</accession>
<feature type="transmembrane region" description="Helical" evidence="8">
    <location>
        <begin position="263"/>
        <end position="286"/>
    </location>
</feature>
<reference evidence="10" key="1">
    <citation type="submission" date="2021-01" db="EMBL/GenBank/DDBJ databases">
        <title>Metabolic potential, ecology and presence of endohyphal bacteria is reflected in genomic diversity of Mucoromycotina.</title>
        <authorList>
            <person name="Muszewska A."/>
            <person name="Okrasinska A."/>
            <person name="Steczkiewicz K."/>
            <person name="Drgas O."/>
            <person name="Orlowska M."/>
            <person name="Perlinska-Lenart U."/>
            <person name="Aleksandrzak-Piekarczyk T."/>
            <person name="Szatraj K."/>
            <person name="Zielenkiewicz U."/>
            <person name="Pilsyk S."/>
            <person name="Malc E."/>
            <person name="Mieczkowski P."/>
            <person name="Kruszewska J.S."/>
            <person name="Biernat P."/>
            <person name="Pawlowska J."/>
        </authorList>
    </citation>
    <scope>NUCLEOTIDE SEQUENCE</scope>
    <source>
        <strain evidence="10">WA0000018081</strain>
    </source>
</reference>
<feature type="transmembrane region" description="Helical" evidence="8">
    <location>
        <begin position="306"/>
        <end position="330"/>
    </location>
</feature>
<feature type="domain" description="Amino acid transporter transmembrane" evidence="9">
    <location>
        <begin position="46"/>
        <end position="429"/>
    </location>
</feature>
<keyword evidence="6 8" id="KW-1133">Transmembrane helix</keyword>
<dbReference type="GO" id="GO:0005774">
    <property type="term" value="C:vacuolar membrane"/>
    <property type="evidence" value="ECO:0007669"/>
    <property type="project" value="TreeGrafter"/>
</dbReference>
<feature type="transmembrane region" description="Helical" evidence="8">
    <location>
        <begin position="377"/>
        <end position="396"/>
    </location>
</feature>
<dbReference type="AlphaFoldDB" id="A0A8H7SMP2"/>
<keyword evidence="4 8" id="KW-0812">Transmembrane</keyword>
<sequence length="444" mass="48531">MNEIEKKTDMIELKDFENRSDVASNELDSELGSDKGEFIDVNRTHAGSSFMAYLNVVCVVVGTGILGLPAALKQGGWIGLLILCLAWFMSIYTSVLLIRCLYANGTHRLHTYKEIATLAFGKIGGWIAFFFNAWILLGGPILYIVLSGQNMNQLCHGTVAEIGAVNWSIICAASVAIPFILLKDMKDVSWISALGVVVIFIVVFVVLIMSAIDKPNQIGMHHDVVVWDMFPVALATISFSFGGNVTYPHVEAAMKKPKQWPMVVAAGLTTCAALYFIVAVSGYLVYGTNVASPVYNSIPDGVGKTIAVVVITINVLVTVPIYATSFCLDIENMYDITVERYGKVKEFIIRASIRITILVVVTVIACTVPYFDILMSLIGAFGNCTLVFIFPVIFYLKITGFRNKPIYELAWCALIFLLGIVGLVFGTMEAIKQLIAEVAKPTAL</sequence>
<proteinExistence type="inferred from homology"/>
<dbReference type="GO" id="GO:0015179">
    <property type="term" value="F:L-amino acid transmembrane transporter activity"/>
    <property type="evidence" value="ECO:0007669"/>
    <property type="project" value="TreeGrafter"/>
</dbReference>
<dbReference type="Proteomes" id="UP000613177">
    <property type="component" value="Unassembled WGS sequence"/>
</dbReference>
<evidence type="ECO:0000313" key="10">
    <source>
        <dbReference type="EMBL" id="KAG2230967.1"/>
    </source>
</evidence>
<dbReference type="Gene3D" id="1.20.1740.10">
    <property type="entry name" value="Amino acid/polyamine transporter I"/>
    <property type="match status" value="1"/>
</dbReference>
<name>A0A8H7SMP2_9FUNG</name>
<organism evidence="10 11">
    <name type="scientific">Thamnidium elegans</name>
    <dbReference type="NCBI Taxonomy" id="101142"/>
    <lineage>
        <taxon>Eukaryota</taxon>
        <taxon>Fungi</taxon>
        <taxon>Fungi incertae sedis</taxon>
        <taxon>Mucoromycota</taxon>
        <taxon>Mucoromycotina</taxon>
        <taxon>Mucoromycetes</taxon>
        <taxon>Mucorales</taxon>
        <taxon>Mucorineae</taxon>
        <taxon>Mucoraceae</taxon>
        <taxon>Thamnidium</taxon>
    </lineage>
</organism>
<evidence type="ECO:0000256" key="8">
    <source>
        <dbReference type="SAM" id="Phobius"/>
    </source>
</evidence>
<evidence type="ECO:0000313" key="11">
    <source>
        <dbReference type="Proteomes" id="UP000613177"/>
    </source>
</evidence>
<feature type="transmembrane region" description="Helical" evidence="8">
    <location>
        <begin position="351"/>
        <end position="371"/>
    </location>
</feature>
<feature type="transmembrane region" description="Helical" evidence="8">
    <location>
        <begin position="164"/>
        <end position="182"/>
    </location>
</feature>
<feature type="transmembrane region" description="Helical" evidence="8">
    <location>
        <begin position="224"/>
        <end position="242"/>
    </location>
</feature>
<comment type="subcellular location">
    <subcellularLocation>
        <location evidence="1">Membrane</location>
        <topology evidence="1">Multi-pass membrane protein</topology>
    </subcellularLocation>
</comment>
<feature type="transmembrane region" description="Helical" evidence="8">
    <location>
        <begin position="408"/>
        <end position="428"/>
    </location>
</feature>
<feature type="transmembrane region" description="Helical" evidence="8">
    <location>
        <begin position="189"/>
        <end position="212"/>
    </location>
</feature>
<evidence type="ECO:0000256" key="7">
    <source>
        <dbReference type="ARBA" id="ARBA00023136"/>
    </source>
</evidence>
<evidence type="ECO:0000256" key="1">
    <source>
        <dbReference type="ARBA" id="ARBA00004141"/>
    </source>
</evidence>
<feature type="transmembrane region" description="Helical" evidence="8">
    <location>
        <begin position="52"/>
        <end position="72"/>
    </location>
</feature>
<feature type="transmembrane region" description="Helical" evidence="8">
    <location>
        <begin position="78"/>
        <end position="102"/>
    </location>
</feature>
<dbReference type="EMBL" id="JAEPRE010000174">
    <property type="protein sequence ID" value="KAG2230967.1"/>
    <property type="molecule type" value="Genomic_DNA"/>
</dbReference>
<gene>
    <name evidence="10" type="ORF">INT48_000646</name>
</gene>
<comment type="caution">
    <text evidence="10">The sequence shown here is derived from an EMBL/GenBank/DDBJ whole genome shotgun (WGS) entry which is preliminary data.</text>
</comment>
<protein>
    <recommendedName>
        <fullName evidence="9">Amino acid transporter transmembrane domain-containing protein</fullName>
    </recommendedName>
</protein>
<dbReference type="PANTHER" id="PTHR22950:SF692">
    <property type="entry name" value="TRANSMEMBRANE AMINO ACID TRANSPORTER FAMILY PROTEIN"/>
    <property type="match status" value="1"/>
</dbReference>
<dbReference type="Pfam" id="PF01490">
    <property type="entry name" value="Aa_trans"/>
    <property type="match status" value="1"/>
</dbReference>
<comment type="similarity">
    <text evidence="2">Belongs to the amino acid/polyamine transporter 2 family.</text>
</comment>
<dbReference type="InterPro" id="IPR013057">
    <property type="entry name" value="AA_transpt_TM"/>
</dbReference>
<evidence type="ECO:0000256" key="6">
    <source>
        <dbReference type="ARBA" id="ARBA00022989"/>
    </source>
</evidence>
<keyword evidence="11" id="KW-1185">Reference proteome</keyword>
<evidence type="ECO:0000256" key="2">
    <source>
        <dbReference type="ARBA" id="ARBA00008066"/>
    </source>
</evidence>
<evidence type="ECO:0000256" key="4">
    <source>
        <dbReference type="ARBA" id="ARBA00022692"/>
    </source>
</evidence>